<dbReference type="InterPro" id="IPR008969">
    <property type="entry name" value="CarboxyPept-like_regulatory"/>
</dbReference>
<dbReference type="OrthoDB" id="9809364at2"/>
<feature type="domain" description="OmpA-like" evidence="6">
    <location>
        <begin position="517"/>
        <end position="631"/>
    </location>
</feature>
<dbReference type="SUPFAM" id="SSF48452">
    <property type="entry name" value="TPR-like"/>
    <property type="match status" value="1"/>
</dbReference>
<accession>A0A495J326</accession>
<dbReference type="GO" id="GO:0009279">
    <property type="term" value="C:cell outer membrane"/>
    <property type="evidence" value="ECO:0007669"/>
    <property type="project" value="UniProtKB-SubCell"/>
</dbReference>
<dbReference type="EMBL" id="RBKU01000001">
    <property type="protein sequence ID" value="RKR83233.1"/>
    <property type="molecule type" value="Genomic_DNA"/>
</dbReference>
<evidence type="ECO:0000313" key="8">
    <source>
        <dbReference type="Proteomes" id="UP000268007"/>
    </source>
</evidence>
<evidence type="ECO:0000256" key="1">
    <source>
        <dbReference type="ARBA" id="ARBA00004442"/>
    </source>
</evidence>
<dbReference type="InterPro" id="IPR011990">
    <property type="entry name" value="TPR-like_helical_dom_sf"/>
</dbReference>
<evidence type="ECO:0000256" key="5">
    <source>
        <dbReference type="PROSITE-ProRule" id="PRU00473"/>
    </source>
</evidence>
<dbReference type="InterPro" id="IPR050330">
    <property type="entry name" value="Bact_OuterMem_StrucFunc"/>
</dbReference>
<dbReference type="CDD" id="cd07185">
    <property type="entry name" value="OmpA_C-like"/>
    <property type="match status" value="1"/>
</dbReference>
<dbReference type="InterPro" id="IPR011042">
    <property type="entry name" value="6-blade_b-propeller_TolB-like"/>
</dbReference>
<feature type="repeat" description="TPR" evidence="4">
    <location>
        <begin position="64"/>
        <end position="97"/>
    </location>
</feature>
<keyword evidence="3" id="KW-0998">Cell outer membrane</keyword>
<reference evidence="7 8" key="1">
    <citation type="submission" date="2018-10" db="EMBL/GenBank/DDBJ databases">
        <title>Genomic Encyclopedia of Archaeal and Bacterial Type Strains, Phase II (KMG-II): from individual species to whole genera.</title>
        <authorList>
            <person name="Goeker M."/>
        </authorList>
    </citation>
    <scope>NUCLEOTIDE SEQUENCE [LARGE SCALE GENOMIC DNA]</scope>
    <source>
        <strain evidence="7 8">DSM 18602</strain>
    </source>
</reference>
<dbReference type="PANTHER" id="PTHR30329">
    <property type="entry name" value="STATOR ELEMENT OF FLAGELLAR MOTOR COMPLEX"/>
    <property type="match status" value="1"/>
</dbReference>
<protein>
    <submittedName>
        <fullName evidence="7">WD40 repeat protein</fullName>
    </submittedName>
</protein>
<dbReference type="PROSITE" id="PS51123">
    <property type="entry name" value="OMPA_2"/>
    <property type="match status" value="1"/>
</dbReference>
<dbReference type="Gene3D" id="1.25.40.10">
    <property type="entry name" value="Tetratricopeptide repeat domain"/>
    <property type="match status" value="1"/>
</dbReference>
<dbReference type="RefSeq" id="WP_121198752.1">
    <property type="nucleotide sequence ID" value="NZ_RBKU01000001.1"/>
</dbReference>
<dbReference type="SMART" id="SM00028">
    <property type="entry name" value="TPR"/>
    <property type="match status" value="2"/>
</dbReference>
<dbReference type="InterPro" id="IPR011659">
    <property type="entry name" value="WD40"/>
</dbReference>
<dbReference type="AlphaFoldDB" id="A0A495J326"/>
<dbReference type="PROSITE" id="PS50005">
    <property type="entry name" value="TPR"/>
    <property type="match status" value="1"/>
</dbReference>
<sequence>MKSFLFVILLYLPVLLYAQDRQYTTNNREAIRNYGKARQSLDYQLYDQAIGQLSYAVGLDPNFLEAQNQLADLLRLTKKYKPAVEHYLKIIAVNPEFNRAVYLSIGEAEVNTADYSNAQTHLQKYLAYPTITPQNKQYTNLLLSDCAFSIVAIQNPVKFNPVNIGPEINSVNDEYMPVITADESELIFTRKINNNEDFYKSNNLNGKWTPAVYLSNQINTPDYNEGAQSITQDGQYLFFTGCDRPQGLGKCDIYVAKKNGNDWDVPYNLDAPINTRNWESQPSISSDGRVLYFVSNRKGGYGGYDIWKSTLTAKGWGEPENLGPNVNTPFDEQSPFIHPDDNTLYFSSNGWPGLGNMDVFISRRDAYGKWQKPENLGYPINTSADDSGLTLNANGDLAYFSSNNLKGYGGFDIYSFEMPVALRPQIVTYVKGVIRDAKSKAPLNANVEIIDLQNNKTVYLKTSDKEGKFLSTLTYGKDYGLNISKKGYLFYSENFSLHGLDNKKQYIIDVPMQGIENGNKVVLKNIFFDTNKYDIKKESKTELEKLISFLSDNPNVRVEISGHTDDVGDDVLNKTLSQNRAKAVYQYLIMQRVDARRLVYKGYGKWQPIAVNTTDEGRQLNRRTEFKIISN</sequence>
<dbReference type="SUPFAM" id="SSF103088">
    <property type="entry name" value="OmpA-like"/>
    <property type="match status" value="1"/>
</dbReference>
<dbReference type="SUPFAM" id="SSF49464">
    <property type="entry name" value="Carboxypeptidase regulatory domain-like"/>
    <property type="match status" value="1"/>
</dbReference>
<dbReference type="PANTHER" id="PTHR30329:SF21">
    <property type="entry name" value="LIPOPROTEIN YIAD-RELATED"/>
    <property type="match status" value="1"/>
</dbReference>
<dbReference type="Proteomes" id="UP000268007">
    <property type="component" value="Unassembled WGS sequence"/>
</dbReference>
<dbReference type="InterPro" id="IPR006665">
    <property type="entry name" value="OmpA-like"/>
</dbReference>
<evidence type="ECO:0000313" key="7">
    <source>
        <dbReference type="EMBL" id="RKR83233.1"/>
    </source>
</evidence>
<organism evidence="7 8">
    <name type="scientific">Mucilaginibacter gracilis</name>
    <dbReference type="NCBI Taxonomy" id="423350"/>
    <lineage>
        <taxon>Bacteria</taxon>
        <taxon>Pseudomonadati</taxon>
        <taxon>Bacteroidota</taxon>
        <taxon>Sphingobacteriia</taxon>
        <taxon>Sphingobacteriales</taxon>
        <taxon>Sphingobacteriaceae</taxon>
        <taxon>Mucilaginibacter</taxon>
    </lineage>
</organism>
<dbReference type="Gene3D" id="3.30.1330.60">
    <property type="entry name" value="OmpA-like domain"/>
    <property type="match status" value="1"/>
</dbReference>
<dbReference type="SUPFAM" id="SSF82171">
    <property type="entry name" value="DPP6 N-terminal domain-like"/>
    <property type="match status" value="1"/>
</dbReference>
<evidence type="ECO:0000256" key="3">
    <source>
        <dbReference type="ARBA" id="ARBA00023237"/>
    </source>
</evidence>
<name>A0A495J326_9SPHI</name>
<proteinExistence type="predicted"/>
<dbReference type="Pfam" id="PF07676">
    <property type="entry name" value="PD40"/>
    <property type="match status" value="2"/>
</dbReference>
<comment type="subcellular location">
    <subcellularLocation>
        <location evidence="1">Cell outer membrane</location>
    </subcellularLocation>
</comment>
<evidence type="ECO:0000259" key="6">
    <source>
        <dbReference type="PROSITE" id="PS51123"/>
    </source>
</evidence>
<dbReference type="InterPro" id="IPR006664">
    <property type="entry name" value="OMP_bac"/>
</dbReference>
<comment type="caution">
    <text evidence="7">The sequence shown here is derived from an EMBL/GenBank/DDBJ whole genome shotgun (WGS) entry which is preliminary data.</text>
</comment>
<keyword evidence="4" id="KW-0802">TPR repeat</keyword>
<dbReference type="InterPro" id="IPR019734">
    <property type="entry name" value="TPR_rpt"/>
</dbReference>
<evidence type="ECO:0000256" key="4">
    <source>
        <dbReference type="PROSITE-ProRule" id="PRU00339"/>
    </source>
</evidence>
<dbReference type="PRINTS" id="PR01021">
    <property type="entry name" value="OMPADOMAIN"/>
</dbReference>
<dbReference type="InterPro" id="IPR036737">
    <property type="entry name" value="OmpA-like_sf"/>
</dbReference>
<dbReference type="Pfam" id="PF00691">
    <property type="entry name" value="OmpA"/>
    <property type="match status" value="1"/>
</dbReference>
<keyword evidence="8" id="KW-1185">Reference proteome</keyword>
<dbReference type="Gene3D" id="2.60.40.1120">
    <property type="entry name" value="Carboxypeptidase-like, regulatory domain"/>
    <property type="match status" value="1"/>
</dbReference>
<evidence type="ECO:0000256" key="2">
    <source>
        <dbReference type="ARBA" id="ARBA00023136"/>
    </source>
</evidence>
<dbReference type="Gene3D" id="2.120.10.30">
    <property type="entry name" value="TolB, C-terminal domain"/>
    <property type="match status" value="1"/>
</dbReference>
<keyword evidence="2 5" id="KW-0472">Membrane</keyword>
<gene>
    <name evidence="7" type="ORF">BDD43_3436</name>
</gene>